<dbReference type="Pfam" id="PF20068">
    <property type="entry name" value="Amphi-Trp"/>
    <property type="match status" value="1"/>
</dbReference>
<name>F2KQ57_ARCVS</name>
<evidence type="ECO:0000259" key="1">
    <source>
        <dbReference type="Pfam" id="PF20068"/>
    </source>
</evidence>
<proteinExistence type="predicted"/>
<dbReference type="STRING" id="693661.Arcve_1660"/>
<keyword evidence="3" id="KW-1185">Reference proteome</keyword>
<organism evidence="2 3">
    <name type="scientific">Archaeoglobus veneficus (strain DSM 11195 / SNP6)</name>
    <dbReference type="NCBI Taxonomy" id="693661"/>
    <lineage>
        <taxon>Archaea</taxon>
        <taxon>Methanobacteriati</taxon>
        <taxon>Methanobacteriota</taxon>
        <taxon>Archaeoglobi</taxon>
        <taxon>Archaeoglobales</taxon>
        <taxon>Archaeoglobaceae</taxon>
        <taxon>Archaeoglobus</taxon>
    </lineage>
</organism>
<protein>
    <recommendedName>
        <fullName evidence="1">Amphi-Trp domain-containing protein</fullName>
    </recommendedName>
</protein>
<dbReference type="GeneID" id="10394786"/>
<dbReference type="RefSeq" id="WP_013684316.1">
    <property type="nucleotide sequence ID" value="NC_015320.1"/>
</dbReference>
<dbReference type="AlphaFoldDB" id="F2KQ57"/>
<evidence type="ECO:0000313" key="3">
    <source>
        <dbReference type="Proteomes" id="UP000008136"/>
    </source>
</evidence>
<accession>F2KQ57</accession>
<feature type="domain" description="Amphi-Trp" evidence="1">
    <location>
        <begin position="8"/>
        <end position="71"/>
    </location>
</feature>
<evidence type="ECO:0000313" key="2">
    <source>
        <dbReference type="EMBL" id="AEA47660.1"/>
    </source>
</evidence>
<sequence>MGQIEFGEFEREYHLSRTEVAGILRNIAEQLEKGTKIYVSGKDWEVELEYTEPVKFKVVFEEGEKDKKLKLKVVLKSRRML</sequence>
<dbReference type="Proteomes" id="UP000008136">
    <property type="component" value="Chromosome"/>
</dbReference>
<dbReference type="KEGG" id="ave:Arcve_1660"/>
<dbReference type="HOGENOM" id="CLU_188090_0_0_2"/>
<reference evidence="2 3" key="1">
    <citation type="submission" date="2011-03" db="EMBL/GenBank/DDBJ databases">
        <title>The complete genome of Archaeoglobus veneficus SNP6.</title>
        <authorList>
            <consortium name="US DOE Joint Genome Institute (JGI-PGF)"/>
            <person name="Lucas S."/>
            <person name="Copeland A."/>
            <person name="Lapidus A."/>
            <person name="Bruce D."/>
            <person name="Goodwin L."/>
            <person name="Pitluck S."/>
            <person name="Kyrpides N."/>
            <person name="Mavromatis K."/>
            <person name="Pagani I."/>
            <person name="Ivanova N."/>
            <person name="Mikhailova N."/>
            <person name="Lu M."/>
            <person name="Detter J.C."/>
            <person name="Tapia R."/>
            <person name="Han C."/>
            <person name="Land M."/>
            <person name="Hauser L."/>
            <person name="Markowitz V."/>
            <person name="Cheng J.-F."/>
            <person name="Hugenholtz P."/>
            <person name="Woyke T."/>
            <person name="Wu D."/>
            <person name="Spring S."/>
            <person name="Brambilla E."/>
            <person name="Klenk H.-P."/>
            <person name="Eisen J.A."/>
        </authorList>
    </citation>
    <scope>NUCLEOTIDE SEQUENCE [LARGE SCALE GENOMIC DNA]</scope>
    <source>
        <strain evidence="3">SNP6</strain>
    </source>
</reference>
<dbReference type="InterPro" id="IPR027598">
    <property type="entry name" value="Amphi-Trp_dom"/>
</dbReference>
<dbReference type="EMBL" id="CP002588">
    <property type="protein sequence ID" value="AEA47660.1"/>
    <property type="molecule type" value="Genomic_DNA"/>
</dbReference>
<gene>
    <name evidence="2" type="ordered locus">Arcve_1660</name>
</gene>
<dbReference type="NCBIfam" id="TIGR04354">
    <property type="entry name" value="amphi-Trp"/>
    <property type="match status" value="1"/>
</dbReference>
<dbReference type="eggNOG" id="arCOG08917">
    <property type="taxonomic scope" value="Archaea"/>
</dbReference>
<dbReference type="OrthoDB" id="194858at2157"/>